<name>A0A4P9VVE9_9FUNG</name>
<accession>A0A4P9VVE9</accession>
<reference evidence="2" key="1">
    <citation type="journal article" date="2018" name="Nat. Microbiol.">
        <title>Leveraging single-cell genomics to expand the fungal tree of life.</title>
        <authorList>
            <person name="Ahrendt S.R."/>
            <person name="Quandt C.A."/>
            <person name="Ciobanu D."/>
            <person name="Clum A."/>
            <person name="Salamov A."/>
            <person name="Andreopoulos B."/>
            <person name="Cheng J.F."/>
            <person name="Woyke T."/>
            <person name="Pelin A."/>
            <person name="Henrissat B."/>
            <person name="Reynolds N.K."/>
            <person name="Benny G.L."/>
            <person name="Smith M.E."/>
            <person name="James T.Y."/>
            <person name="Grigoriev I.V."/>
        </authorList>
    </citation>
    <scope>NUCLEOTIDE SEQUENCE [LARGE SCALE GENOMIC DNA]</scope>
</reference>
<gene>
    <name evidence="1" type="ORF">BDK51DRAFT_49818</name>
</gene>
<evidence type="ECO:0000313" key="1">
    <source>
        <dbReference type="EMBL" id="RKO83621.1"/>
    </source>
</evidence>
<dbReference type="EMBL" id="ML001025">
    <property type="protein sequence ID" value="RKO83621.1"/>
    <property type="molecule type" value="Genomic_DNA"/>
</dbReference>
<proteinExistence type="predicted"/>
<dbReference type="AlphaFoldDB" id="A0A4P9VVE9"/>
<organism evidence="1 2">
    <name type="scientific">Blyttiomyces helicus</name>
    <dbReference type="NCBI Taxonomy" id="388810"/>
    <lineage>
        <taxon>Eukaryota</taxon>
        <taxon>Fungi</taxon>
        <taxon>Fungi incertae sedis</taxon>
        <taxon>Chytridiomycota</taxon>
        <taxon>Chytridiomycota incertae sedis</taxon>
        <taxon>Chytridiomycetes</taxon>
        <taxon>Chytridiomycetes incertae sedis</taxon>
        <taxon>Blyttiomyces</taxon>
    </lineage>
</organism>
<keyword evidence="2" id="KW-1185">Reference proteome</keyword>
<protein>
    <submittedName>
        <fullName evidence="1">Uncharacterized protein</fullName>
    </submittedName>
</protein>
<sequence length="273" mass="31207">MNITAQSICGPLSSIPQPVTLNNNQLNQVFFNVTTAFASHVAAYTQQTAKNRNNNQLNQAFFNVATAFASRLAAYTQRIAKNLPSFVNTETNELRTRIDHIDQNICLDDHHVSTLPKSVEDDIQEQLDNMEEQFIKTVPINGQCHQSCKRCFNLVNSKFYVNSTRIDDLCKNINTQSHRIDESRHQSCKRRFDMVDSKLNVNSARIDNLCKTVHTQNNTQSESIDDIWKVILILEQDNIDLRQENIELRVQLGTLEKKHATSCSNFDMTFGDI</sequence>
<evidence type="ECO:0000313" key="2">
    <source>
        <dbReference type="Proteomes" id="UP000269721"/>
    </source>
</evidence>
<dbReference type="Proteomes" id="UP000269721">
    <property type="component" value="Unassembled WGS sequence"/>
</dbReference>